<dbReference type="Gene3D" id="3.90.1480.10">
    <property type="entry name" value="Alpha-2,3-sialyltransferase"/>
    <property type="match status" value="1"/>
</dbReference>
<dbReference type="RefSeq" id="WP_379077541.1">
    <property type="nucleotide sequence ID" value="NZ_JBHTJW010000003.1"/>
</dbReference>
<sequence length="316" mass="35551">MRFLDKLRMGYRRWQLGDAFKHQYNCHPDFDLQRGEHSCTVLWKKQPIATIPFAHTLSQQQRGPCWIVASGPSLAEIDLQKIASYPTISLNCAIKKFSAAKLHPTDCVIVDHRVFERQWDCVVESVRSGARCFFNFEGLSIIAERAPELLKQGNLYLIESVSRKYGVARGSAEQYLQAFTQSPEILLAPDLLPFCRSIGFSHNLKQGVFAGKTVATWAVQLAFALGYEAIYILGMDLGGTGKAHFYADQHNPSPDFLRYYEPHIRGCFELARLASEKTGVKLYNLSLQSALPAEIIPKMSFAEALQQITETASVKK</sequence>
<dbReference type="EMBL" id="JBHTJW010000003">
    <property type="protein sequence ID" value="MFD0930734.1"/>
    <property type="molecule type" value="Genomic_DNA"/>
</dbReference>
<accession>A0ABW3GQ06</accession>
<comment type="caution">
    <text evidence="1">The sequence shown here is derived from an EMBL/GenBank/DDBJ whole genome shotgun (WGS) entry which is preliminary data.</text>
</comment>
<name>A0ABW3GQ06_9PROT</name>
<evidence type="ECO:0000313" key="2">
    <source>
        <dbReference type="Proteomes" id="UP001597106"/>
    </source>
</evidence>
<reference evidence="2" key="1">
    <citation type="journal article" date="2019" name="Int. J. Syst. Evol. Microbiol.">
        <title>The Global Catalogue of Microorganisms (GCM) 10K type strain sequencing project: providing services to taxonomists for standard genome sequencing and annotation.</title>
        <authorList>
            <consortium name="The Broad Institute Genomics Platform"/>
            <consortium name="The Broad Institute Genome Sequencing Center for Infectious Disease"/>
            <person name="Wu L."/>
            <person name="Ma J."/>
        </authorList>
    </citation>
    <scope>NUCLEOTIDE SEQUENCE [LARGE SCALE GENOMIC DNA]</scope>
    <source>
        <strain evidence="2">CCUG 59685</strain>
    </source>
</reference>
<keyword evidence="2" id="KW-1185">Reference proteome</keyword>
<evidence type="ECO:0008006" key="3">
    <source>
        <dbReference type="Google" id="ProtNLM"/>
    </source>
</evidence>
<protein>
    <recommendedName>
        <fullName evidence="3">DUF115 domain-containing protein</fullName>
    </recommendedName>
</protein>
<organism evidence="1 2">
    <name type="scientific">Methylophilus glucosoxydans</name>
    <dbReference type="NCBI Taxonomy" id="752553"/>
    <lineage>
        <taxon>Bacteria</taxon>
        <taxon>Pseudomonadati</taxon>
        <taxon>Pseudomonadota</taxon>
        <taxon>Betaproteobacteria</taxon>
        <taxon>Nitrosomonadales</taxon>
        <taxon>Methylophilaceae</taxon>
        <taxon>Methylophilus</taxon>
    </lineage>
</organism>
<dbReference type="Proteomes" id="UP001597106">
    <property type="component" value="Unassembled WGS sequence"/>
</dbReference>
<proteinExistence type="predicted"/>
<gene>
    <name evidence="1" type="ORF">ACFQ1T_13180</name>
</gene>
<evidence type="ECO:0000313" key="1">
    <source>
        <dbReference type="EMBL" id="MFD0930734.1"/>
    </source>
</evidence>